<dbReference type="PANTHER" id="PTHR31503:SF18">
    <property type="entry name" value="CA(2+)_H(+) EXCHANGER, PUTATIVE (EUROFUNG)-RELATED"/>
    <property type="match status" value="1"/>
</dbReference>
<feature type="transmembrane region" description="Helical" evidence="9">
    <location>
        <begin position="173"/>
        <end position="192"/>
    </location>
</feature>
<evidence type="ECO:0000313" key="12">
    <source>
        <dbReference type="Proteomes" id="UP000433876"/>
    </source>
</evidence>
<feature type="transmembrane region" description="Helical" evidence="9">
    <location>
        <begin position="236"/>
        <end position="259"/>
    </location>
</feature>
<dbReference type="Pfam" id="PF01699">
    <property type="entry name" value="Na_Ca_ex"/>
    <property type="match status" value="1"/>
</dbReference>
<accession>A0A8S9A4K9</accession>
<comment type="subcellular location">
    <subcellularLocation>
        <location evidence="1">Endomembrane system</location>
        <topology evidence="1">Multi-pass membrane protein</topology>
    </subcellularLocation>
</comment>
<evidence type="ECO:0000256" key="8">
    <source>
        <dbReference type="SAM" id="MobiDB-lite"/>
    </source>
</evidence>
<evidence type="ECO:0000256" key="9">
    <source>
        <dbReference type="SAM" id="Phobius"/>
    </source>
</evidence>
<evidence type="ECO:0000313" key="11">
    <source>
        <dbReference type="EMBL" id="KAA8636768.1"/>
    </source>
</evidence>
<evidence type="ECO:0000259" key="10">
    <source>
        <dbReference type="Pfam" id="PF01699"/>
    </source>
</evidence>
<dbReference type="GO" id="GO:0000329">
    <property type="term" value="C:fungal-type vacuole membrane"/>
    <property type="evidence" value="ECO:0007669"/>
    <property type="project" value="TreeGrafter"/>
</dbReference>
<dbReference type="InterPro" id="IPR004713">
    <property type="entry name" value="CaH_exchang"/>
</dbReference>
<feature type="region of interest" description="Disordered" evidence="8">
    <location>
        <begin position="349"/>
        <end position="493"/>
    </location>
</feature>
<keyword evidence="7 9" id="KW-0472">Membrane</keyword>
<feature type="compositionally biased region" description="Polar residues" evidence="8">
    <location>
        <begin position="402"/>
        <end position="411"/>
    </location>
</feature>
<name>A0A8S9A4K9_SORMA</name>
<feature type="compositionally biased region" description="Low complexity" evidence="8">
    <location>
        <begin position="39"/>
        <end position="56"/>
    </location>
</feature>
<evidence type="ECO:0000256" key="2">
    <source>
        <dbReference type="ARBA" id="ARBA00008170"/>
    </source>
</evidence>
<evidence type="ECO:0000256" key="6">
    <source>
        <dbReference type="ARBA" id="ARBA00023065"/>
    </source>
</evidence>
<dbReference type="VEuPathDB" id="FungiDB:SMAC_00194"/>
<reference evidence="11 12" key="1">
    <citation type="submission" date="2017-07" db="EMBL/GenBank/DDBJ databases">
        <title>Genome sequence of the Sordaria macrospora wild type strain R19027.</title>
        <authorList>
            <person name="Nowrousian M."/>
            <person name="Teichert I."/>
            <person name="Kueck U."/>
        </authorList>
    </citation>
    <scope>NUCLEOTIDE SEQUENCE [LARGE SCALE GENOMIC DNA]</scope>
    <source>
        <strain evidence="11 12">R19027</strain>
        <tissue evidence="11">Mycelium</tissue>
    </source>
</reference>
<dbReference type="InterPro" id="IPR044880">
    <property type="entry name" value="NCX_ion-bd_dom_sf"/>
</dbReference>
<feature type="transmembrane region" description="Helical" evidence="9">
    <location>
        <begin position="311"/>
        <end position="329"/>
    </location>
</feature>
<feature type="transmembrane region" description="Helical" evidence="9">
    <location>
        <begin position="149"/>
        <end position="167"/>
    </location>
</feature>
<comment type="caution">
    <text evidence="11">The sequence shown here is derived from an EMBL/GenBank/DDBJ whole genome shotgun (WGS) entry which is preliminary data.</text>
</comment>
<gene>
    <name evidence="11" type="ORF">SMACR_00194</name>
</gene>
<feature type="compositionally biased region" description="Basic residues" evidence="8">
    <location>
        <begin position="467"/>
        <end position="491"/>
    </location>
</feature>
<dbReference type="EMBL" id="NMPR01000001">
    <property type="protein sequence ID" value="KAA8636768.1"/>
    <property type="molecule type" value="Genomic_DNA"/>
</dbReference>
<dbReference type="FunFam" id="1.20.1420.30:FF:000016">
    <property type="entry name" value="Membrane bound cation transporter"/>
    <property type="match status" value="1"/>
</dbReference>
<evidence type="ECO:0000256" key="4">
    <source>
        <dbReference type="ARBA" id="ARBA00022692"/>
    </source>
</evidence>
<dbReference type="GO" id="GO:0015369">
    <property type="term" value="F:calcium:proton antiporter activity"/>
    <property type="evidence" value="ECO:0007669"/>
    <property type="project" value="UniProtKB-ARBA"/>
</dbReference>
<feature type="compositionally biased region" description="Low complexity" evidence="8">
    <location>
        <begin position="71"/>
        <end position="83"/>
    </location>
</feature>
<feature type="compositionally biased region" description="Polar residues" evidence="8">
    <location>
        <begin position="93"/>
        <end position="106"/>
    </location>
</feature>
<dbReference type="AlphaFoldDB" id="A0A8S9A4K9"/>
<dbReference type="Proteomes" id="UP000433876">
    <property type="component" value="Unassembled WGS sequence"/>
</dbReference>
<organism evidence="11 12">
    <name type="scientific">Sordaria macrospora</name>
    <dbReference type="NCBI Taxonomy" id="5147"/>
    <lineage>
        <taxon>Eukaryota</taxon>
        <taxon>Fungi</taxon>
        <taxon>Dikarya</taxon>
        <taxon>Ascomycota</taxon>
        <taxon>Pezizomycotina</taxon>
        <taxon>Sordariomycetes</taxon>
        <taxon>Sordariomycetidae</taxon>
        <taxon>Sordariales</taxon>
        <taxon>Sordariaceae</taxon>
        <taxon>Sordaria</taxon>
    </lineage>
</organism>
<evidence type="ECO:0000256" key="1">
    <source>
        <dbReference type="ARBA" id="ARBA00004127"/>
    </source>
</evidence>
<feature type="region of interest" description="Disordered" evidence="8">
    <location>
        <begin position="1"/>
        <end position="128"/>
    </location>
</feature>
<dbReference type="Gene3D" id="1.20.1420.30">
    <property type="entry name" value="NCX, central ion-binding region"/>
    <property type="match status" value="1"/>
</dbReference>
<feature type="domain" description="Sodium/calcium exchanger membrane region" evidence="10">
    <location>
        <begin position="173"/>
        <end position="331"/>
    </location>
</feature>
<proteinExistence type="inferred from homology"/>
<feature type="transmembrane region" description="Helical" evidence="9">
    <location>
        <begin position="204"/>
        <end position="224"/>
    </location>
</feature>
<evidence type="ECO:0000256" key="7">
    <source>
        <dbReference type="ARBA" id="ARBA00023136"/>
    </source>
</evidence>
<keyword evidence="6" id="KW-0406">Ion transport</keyword>
<dbReference type="InterPro" id="IPR004837">
    <property type="entry name" value="NaCa_Exmemb"/>
</dbReference>
<dbReference type="GO" id="GO:0012505">
    <property type="term" value="C:endomembrane system"/>
    <property type="evidence" value="ECO:0007669"/>
    <property type="project" value="UniProtKB-SubCell"/>
</dbReference>
<dbReference type="GO" id="GO:0006874">
    <property type="term" value="P:intracellular calcium ion homeostasis"/>
    <property type="evidence" value="ECO:0007669"/>
    <property type="project" value="TreeGrafter"/>
</dbReference>
<keyword evidence="4 9" id="KW-0812">Transmembrane</keyword>
<protein>
    <recommendedName>
        <fullName evidence="10">Sodium/calcium exchanger membrane region domain-containing protein</fullName>
    </recommendedName>
</protein>
<feature type="compositionally biased region" description="Polar residues" evidence="8">
    <location>
        <begin position="1"/>
        <end position="11"/>
    </location>
</feature>
<evidence type="ECO:0000256" key="3">
    <source>
        <dbReference type="ARBA" id="ARBA00022448"/>
    </source>
</evidence>
<keyword evidence="3" id="KW-0813">Transport</keyword>
<sequence>MKEPSNNSSHTNRIRSWATSKTHGASAPVSLLPISNPPTGTDTTANTTTAVAQDATLNDTSRGGNVPSAHQQPQQTSTDSSSTGGSHHKEDSSNGAKSPTATSHQAAGQGPELETTVSAAAQEHEQKQKPNVAVRFTKVLKQVLFHNKLVNLMLVFVPVGIVVSQLPGSSPGLVFAMNALAIVPLAGLLSYATESVARKLGDSLGALLNVTFGNAVELIIFIALVKNEINIVQASLLGSILANLLLILGMAFLLGGLRFREQIYNSTVTQMSACLLSLSVISLVLPTAFHYSFMEAPDTEKKDVDQKTLKISRGTSVILLLVYVIYLLFQLLSHSYLYESTPQHIIDEESTPGPAAGWLDSSSSDSDSSTDSDSSDSDYSRETVSKRMKRVMRGGHRRRKSSIISNLTSESVVAGPARTPSFGTSDVTPGYDEAAQEESSSRPGLAVNLHSPTTEGNEEAVEDEKHYRRRHKYKRHMKKHRKNKHKRHHHNGSQEFMNGQTIEESAEVQPDVAPALSPGEPRRVDFAVDGATSADNAQAETSAGRRPFPGLRGMSLRPVARNLTPAVFVTSPDNVNTAPVSSGPRRRSSRRLVPHQCCCPLARVYGFGSRLRRVHG</sequence>
<keyword evidence="5 9" id="KW-1133">Transmembrane helix</keyword>
<feature type="transmembrane region" description="Helical" evidence="9">
    <location>
        <begin position="271"/>
        <end position="291"/>
    </location>
</feature>
<comment type="similarity">
    <text evidence="2">Belongs to the Ca(2+):cation antiporter (CaCA) (TC 2.A.19) family.</text>
</comment>
<dbReference type="PANTHER" id="PTHR31503">
    <property type="entry name" value="VACUOLAR CALCIUM ION TRANSPORTER"/>
    <property type="match status" value="1"/>
</dbReference>
<feature type="compositionally biased region" description="Basic residues" evidence="8">
    <location>
        <begin position="386"/>
        <end position="401"/>
    </location>
</feature>
<evidence type="ECO:0000256" key="5">
    <source>
        <dbReference type="ARBA" id="ARBA00022989"/>
    </source>
</evidence>